<feature type="domain" description="Integrase catalytic" evidence="2">
    <location>
        <begin position="144"/>
        <end position="330"/>
    </location>
</feature>
<organism evidence="3 4">
    <name type="scientific">Caballeronia novacaledonica</name>
    <dbReference type="NCBI Taxonomy" id="1544861"/>
    <lineage>
        <taxon>Bacteria</taxon>
        <taxon>Pseudomonadati</taxon>
        <taxon>Pseudomonadota</taxon>
        <taxon>Betaproteobacteria</taxon>
        <taxon>Burkholderiales</taxon>
        <taxon>Burkholderiaceae</taxon>
        <taxon>Caballeronia</taxon>
    </lineage>
</organism>
<sequence>MNVLKQHLQSTILTLLERGASQHRIHELTGVDRKTIRRYQAIYESQRAGGANSPTTAPTDLAEPAGAQLPPPQTPPSPHPPASGNAAPVKPFNFARSASEPHREWIELQVRLQRNAQAIYQDLVDQFGFTASYDSVKRFVRALRHVDPEQFDRLEFAAAEECQVDYGEGAPTRGPKTGRYRKPRLFIMTLRYSRRSFRRVVWRSSKQVWAQLHEEAFRYFGGSTRYVVLDNLREGVITPDLYEPEINRLYAAMLEHYGVVADPARVRDPNRKGTVENAIKHTQDTALKGRRFESIEAQNEFLMHWEENWAARRIHGSARRQVEAMFQEEKPHLQALPLTGFRYFKEVVRTVWDDTTVSIDRSHYAARPAPIGSLVCVRIYDTTLEIRDRRTQELLRTHPRHTEPGSLELPESERPFNPSRQTSLVLASAGDIGPRAKALCQHLFDAEGRVGHRGMWGIVALAKKYPAWLVEQARYHALRHHLYRYRQVRAVVERLFEQALERLDRAPQLALPLTQEHALIRSTAEYGALFNAGAQHSAGHQPSTTGETE</sequence>
<dbReference type="InterPro" id="IPR001584">
    <property type="entry name" value="Integrase_cat-core"/>
</dbReference>
<gene>
    <name evidence="3" type="ORF">CBA19CS42_30410</name>
</gene>
<accession>A0AA37MIR1</accession>
<feature type="compositionally biased region" description="Basic and acidic residues" evidence="1">
    <location>
        <begin position="392"/>
        <end position="403"/>
    </location>
</feature>
<feature type="region of interest" description="Disordered" evidence="1">
    <location>
        <begin position="45"/>
        <end position="90"/>
    </location>
</feature>
<dbReference type="RefSeq" id="WP_404978914.1">
    <property type="nucleotide sequence ID" value="NZ_BPUS01000018.1"/>
</dbReference>
<evidence type="ECO:0000259" key="2">
    <source>
        <dbReference type="PROSITE" id="PS50994"/>
    </source>
</evidence>
<dbReference type="PROSITE" id="PS50994">
    <property type="entry name" value="INTEGRASE"/>
    <property type="match status" value="1"/>
</dbReference>
<dbReference type="EMBL" id="BPUS01000018">
    <property type="protein sequence ID" value="GJH28920.1"/>
    <property type="molecule type" value="Genomic_DNA"/>
</dbReference>
<evidence type="ECO:0000313" key="3">
    <source>
        <dbReference type="EMBL" id="GJH28920.1"/>
    </source>
</evidence>
<dbReference type="GO" id="GO:0003676">
    <property type="term" value="F:nucleic acid binding"/>
    <property type="evidence" value="ECO:0007669"/>
    <property type="project" value="InterPro"/>
</dbReference>
<name>A0AA37MIR1_9BURK</name>
<dbReference type="GO" id="GO:0015074">
    <property type="term" value="P:DNA integration"/>
    <property type="evidence" value="ECO:0007669"/>
    <property type="project" value="InterPro"/>
</dbReference>
<dbReference type="NCBIfam" id="NF033546">
    <property type="entry name" value="transpos_IS21"/>
    <property type="match status" value="1"/>
</dbReference>
<dbReference type="PANTHER" id="PTHR35004:SF8">
    <property type="entry name" value="TRANSPOSASE RV3428C-RELATED"/>
    <property type="match status" value="1"/>
</dbReference>
<dbReference type="AlphaFoldDB" id="A0AA37MIR1"/>
<evidence type="ECO:0000313" key="4">
    <source>
        <dbReference type="Proteomes" id="UP001055111"/>
    </source>
</evidence>
<dbReference type="PANTHER" id="PTHR35004">
    <property type="entry name" value="TRANSPOSASE RV3428C-RELATED"/>
    <property type="match status" value="1"/>
</dbReference>
<feature type="region of interest" description="Disordered" evidence="1">
    <location>
        <begin position="392"/>
        <end position="418"/>
    </location>
</feature>
<dbReference type="SUPFAM" id="SSF53098">
    <property type="entry name" value="Ribonuclease H-like"/>
    <property type="match status" value="1"/>
</dbReference>
<protein>
    <submittedName>
        <fullName evidence="3">IS21 family transposase</fullName>
    </submittedName>
</protein>
<dbReference type="InterPro" id="IPR036397">
    <property type="entry name" value="RNaseH_sf"/>
</dbReference>
<proteinExistence type="predicted"/>
<dbReference type="Proteomes" id="UP001055111">
    <property type="component" value="Unassembled WGS sequence"/>
</dbReference>
<dbReference type="InterPro" id="IPR012337">
    <property type="entry name" value="RNaseH-like_sf"/>
</dbReference>
<reference evidence="3" key="1">
    <citation type="submission" date="2022-09" db="EMBL/GenBank/DDBJ databases">
        <title>Isolation and characterization of 3-chlorobenzoate degrading bacteria from soils in Shizuoka.</title>
        <authorList>
            <person name="Ifat A."/>
            <person name="Ogawa N."/>
            <person name="Kimbara K."/>
            <person name="Moriuchi R."/>
            <person name="Dohra H."/>
            <person name="Shintani M."/>
        </authorList>
    </citation>
    <scope>NUCLEOTIDE SEQUENCE</scope>
    <source>
        <strain evidence="3">19CS4-2</strain>
    </source>
</reference>
<dbReference type="Gene3D" id="3.30.420.10">
    <property type="entry name" value="Ribonuclease H-like superfamily/Ribonuclease H"/>
    <property type="match status" value="1"/>
</dbReference>
<comment type="caution">
    <text evidence="3">The sequence shown here is derived from an EMBL/GenBank/DDBJ whole genome shotgun (WGS) entry which is preliminary data.</text>
</comment>
<evidence type="ECO:0000256" key="1">
    <source>
        <dbReference type="SAM" id="MobiDB-lite"/>
    </source>
</evidence>
<feature type="compositionally biased region" description="Pro residues" evidence="1">
    <location>
        <begin position="69"/>
        <end position="81"/>
    </location>
</feature>